<dbReference type="PRINTS" id="PR00344">
    <property type="entry name" value="BCTRLSENSOR"/>
</dbReference>
<evidence type="ECO:0000259" key="10">
    <source>
        <dbReference type="PROSITE" id="PS50109"/>
    </source>
</evidence>
<keyword evidence="9" id="KW-0472">Membrane</keyword>
<dbReference type="InterPro" id="IPR001789">
    <property type="entry name" value="Sig_transdc_resp-reg_receiver"/>
</dbReference>
<dbReference type="CDD" id="cd00156">
    <property type="entry name" value="REC"/>
    <property type="match status" value="1"/>
</dbReference>
<evidence type="ECO:0000313" key="13">
    <source>
        <dbReference type="EMBL" id="URI05750.1"/>
    </source>
</evidence>
<feature type="domain" description="HAMP" evidence="12">
    <location>
        <begin position="296"/>
        <end position="352"/>
    </location>
</feature>
<feature type="modified residue" description="4-aspartylphosphate" evidence="7">
    <location>
        <position position="700"/>
    </location>
</feature>
<dbReference type="CDD" id="cd12912">
    <property type="entry name" value="PDC2_MCP_like"/>
    <property type="match status" value="1"/>
</dbReference>
<dbReference type="InterPro" id="IPR003594">
    <property type="entry name" value="HATPase_dom"/>
</dbReference>
<protein>
    <recommendedName>
        <fullName evidence="3">histidine kinase</fullName>
        <ecNumber evidence="3">2.7.13.3</ecNumber>
    </recommendedName>
</protein>
<dbReference type="Gene3D" id="1.10.287.130">
    <property type="match status" value="1"/>
</dbReference>
<dbReference type="InterPro" id="IPR036890">
    <property type="entry name" value="HATPase_C_sf"/>
</dbReference>
<evidence type="ECO:0000256" key="3">
    <source>
        <dbReference type="ARBA" id="ARBA00012438"/>
    </source>
</evidence>
<dbReference type="InterPro" id="IPR005467">
    <property type="entry name" value="His_kinase_dom"/>
</dbReference>
<dbReference type="SMART" id="SM00448">
    <property type="entry name" value="REC"/>
    <property type="match status" value="1"/>
</dbReference>
<dbReference type="InterPro" id="IPR003661">
    <property type="entry name" value="HisK_dim/P_dom"/>
</dbReference>
<keyword evidence="13" id="KW-0547">Nucleotide-binding</keyword>
<evidence type="ECO:0000259" key="11">
    <source>
        <dbReference type="PROSITE" id="PS50110"/>
    </source>
</evidence>
<evidence type="ECO:0000256" key="8">
    <source>
        <dbReference type="SAM" id="Coils"/>
    </source>
</evidence>
<feature type="domain" description="Response regulatory" evidence="11">
    <location>
        <begin position="649"/>
        <end position="766"/>
    </location>
</feature>
<evidence type="ECO:0000256" key="5">
    <source>
        <dbReference type="ARBA" id="ARBA00022679"/>
    </source>
</evidence>
<dbReference type="InterPro" id="IPR004358">
    <property type="entry name" value="Sig_transdc_His_kin-like_C"/>
</dbReference>
<comment type="catalytic activity">
    <reaction evidence="1">
        <text>ATP + protein L-histidine = ADP + protein N-phospho-L-histidine.</text>
        <dbReference type="EC" id="2.7.13.3"/>
    </reaction>
</comment>
<evidence type="ECO:0000256" key="9">
    <source>
        <dbReference type="SAM" id="Phobius"/>
    </source>
</evidence>
<dbReference type="SUPFAM" id="SSF55874">
    <property type="entry name" value="ATPase domain of HSP90 chaperone/DNA topoisomerase II/histidine kinase"/>
    <property type="match status" value="1"/>
</dbReference>
<gene>
    <name evidence="13" type="ORF">MW290_07280</name>
</gene>
<evidence type="ECO:0000256" key="7">
    <source>
        <dbReference type="PROSITE-ProRule" id="PRU00169"/>
    </source>
</evidence>
<evidence type="ECO:0000313" key="14">
    <source>
        <dbReference type="Proteomes" id="UP001056201"/>
    </source>
</evidence>
<sequence length="770" mass="81968">MVPSSLAARYALMVGGLSIGLLLAAGGLHTWMAYRQARTAIAELQRVHTEAAAQEIAQALRRTEDTLRDAAKMPWERNGFGVEALREELARLLVLAPAVLDVRHASPQPDFAVFVSRADRQAPSVAPADCQADTHYGNTRYDAGVPLLELSVPTHRPGSCLIATLNLRFLADVVSGLRIGDHGQVYVVDAADHLIAHPRPTHALRQLSLGDYGPVAAARSASPDQRWPVNGMDAVDVDGVPVIVTAAPIPGPRWLVLAQQPRSEALRPVVTSVAQTLALVLLAGLLAAMASVWFSRRMAAPIVALRRATARIAGGNLSSGVGAAIDARGGAELTALAQDFNEMTRQLQASYRGLEAKVAERTAELSAARDLLLQQSQDLARLNEQLRAQLQALAVSQEQAVRASAAKTRFLAAASHDLRQPMHSVSLLMSVLRERLQQPEHLSLADKVSRSIGAMEHLFSGLLDISRLDAGAVHAQPGPQPLDDMLARVLCSYEPQAAAKGLRLQLRAPRGVLVRTDAAMLERVLGNLVANAVRYTASGGVLMAARLRGAEVLVQVIDTGPGIPAAHLDDVFEEFFRLDGGSGHPGGLGLGLSIVKRSLAMLGHPLQVRSRLGHGTSFGFLLPRVAGWPLMTDTTGVQPLDDGRLAGCFVLLVDDDADNRDALRALCLQWGCLVADASSGEAALAEVDRHLRTPDLVITDQSLGDGWTGTTLVTELRQRLDDQLPAVVLTADLSPETDAQIAGIHAVKLAKPASAQRLRQAAIGALARVA</sequence>
<organism evidence="13 14">
    <name type="scientific">Aquincola tertiaricarbonis</name>
    <dbReference type="NCBI Taxonomy" id="391953"/>
    <lineage>
        <taxon>Bacteria</taxon>
        <taxon>Pseudomonadati</taxon>
        <taxon>Pseudomonadota</taxon>
        <taxon>Betaproteobacteria</taxon>
        <taxon>Burkholderiales</taxon>
        <taxon>Sphaerotilaceae</taxon>
        <taxon>Aquincola</taxon>
    </lineage>
</organism>
<dbReference type="PROSITE" id="PS50885">
    <property type="entry name" value="HAMP"/>
    <property type="match status" value="1"/>
</dbReference>
<keyword evidence="6" id="KW-0418">Kinase</keyword>
<dbReference type="GO" id="GO:0005524">
    <property type="term" value="F:ATP binding"/>
    <property type="evidence" value="ECO:0007669"/>
    <property type="project" value="UniProtKB-KW"/>
</dbReference>
<keyword evidence="13" id="KW-0067">ATP-binding</keyword>
<accession>A0ABY4S316</accession>
<dbReference type="Gene3D" id="3.30.565.10">
    <property type="entry name" value="Histidine kinase-like ATPase, C-terminal domain"/>
    <property type="match status" value="1"/>
</dbReference>
<dbReference type="EMBL" id="CP097635">
    <property type="protein sequence ID" value="URI05750.1"/>
    <property type="molecule type" value="Genomic_DNA"/>
</dbReference>
<keyword evidence="5" id="KW-0808">Transferase</keyword>
<dbReference type="SMART" id="SM00387">
    <property type="entry name" value="HATPase_c"/>
    <property type="match status" value="1"/>
</dbReference>
<dbReference type="Proteomes" id="UP001056201">
    <property type="component" value="Chromosome 1"/>
</dbReference>
<feature type="transmembrane region" description="Helical" evidence="9">
    <location>
        <begin position="269"/>
        <end position="294"/>
    </location>
</feature>
<evidence type="ECO:0000259" key="12">
    <source>
        <dbReference type="PROSITE" id="PS50885"/>
    </source>
</evidence>
<evidence type="ECO:0000256" key="1">
    <source>
        <dbReference type="ARBA" id="ARBA00000085"/>
    </source>
</evidence>
<proteinExistence type="predicted"/>
<dbReference type="SUPFAM" id="SSF158472">
    <property type="entry name" value="HAMP domain-like"/>
    <property type="match status" value="1"/>
</dbReference>
<evidence type="ECO:0000256" key="6">
    <source>
        <dbReference type="ARBA" id="ARBA00022777"/>
    </source>
</evidence>
<dbReference type="SUPFAM" id="SSF52172">
    <property type="entry name" value="CheY-like"/>
    <property type="match status" value="1"/>
</dbReference>
<dbReference type="CDD" id="cd00082">
    <property type="entry name" value="HisKA"/>
    <property type="match status" value="1"/>
</dbReference>
<keyword evidence="9" id="KW-0812">Transmembrane</keyword>
<dbReference type="Gene3D" id="3.30.450.20">
    <property type="entry name" value="PAS domain"/>
    <property type="match status" value="1"/>
</dbReference>
<dbReference type="InterPro" id="IPR003660">
    <property type="entry name" value="HAMP_dom"/>
</dbReference>
<feature type="domain" description="Histidine kinase" evidence="10">
    <location>
        <begin position="413"/>
        <end position="626"/>
    </location>
</feature>
<dbReference type="Gene3D" id="6.10.340.10">
    <property type="match status" value="1"/>
</dbReference>
<keyword evidence="8" id="KW-0175">Coiled coil</keyword>
<dbReference type="SMART" id="SM00388">
    <property type="entry name" value="HisKA"/>
    <property type="match status" value="1"/>
</dbReference>
<name>A0ABY4S316_AQUTE</name>
<keyword evidence="4 7" id="KW-0597">Phosphoprotein</keyword>
<keyword evidence="14" id="KW-1185">Reference proteome</keyword>
<dbReference type="PANTHER" id="PTHR43047:SF9">
    <property type="entry name" value="HISTIDINE KINASE"/>
    <property type="match status" value="1"/>
</dbReference>
<evidence type="ECO:0000256" key="2">
    <source>
        <dbReference type="ARBA" id="ARBA00004370"/>
    </source>
</evidence>
<dbReference type="PROSITE" id="PS50109">
    <property type="entry name" value="HIS_KIN"/>
    <property type="match status" value="1"/>
</dbReference>
<dbReference type="SUPFAM" id="SSF47384">
    <property type="entry name" value="Homodimeric domain of signal transducing histidine kinase"/>
    <property type="match status" value="1"/>
</dbReference>
<dbReference type="SMART" id="SM00304">
    <property type="entry name" value="HAMP"/>
    <property type="match status" value="1"/>
</dbReference>
<dbReference type="InterPro" id="IPR011006">
    <property type="entry name" value="CheY-like_superfamily"/>
</dbReference>
<dbReference type="InterPro" id="IPR036097">
    <property type="entry name" value="HisK_dim/P_sf"/>
</dbReference>
<feature type="transmembrane region" description="Helical" evidence="9">
    <location>
        <begin position="6"/>
        <end position="28"/>
    </location>
</feature>
<dbReference type="EC" id="2.7.13.3" evidence="3"/>
<dbReference type="PROSITE" id="PS50110">
    <property type="entry name" value="RESPONSE_REGULATORY"/>
    <property type="match status" value="1"/>
</dbReference>
<comment type="subcellular location">
    <subcellularLocation>
        <location evidence="2">Membrane</location>
    </subcellularLocation>
</comment>
<dbReference type="Gene3D" id="3.40.50.2300">
    <property type="match status" value="1"/>
</dbReference>
<keyword evidence="9" id="KW-1133">Transmembrane helix</keyword>
<dbReference type="PANTHER" id="PTHR43047">
    <property type="entry name" value="TWO-COMPONENT HISTIDINE PROTEIN KINASE"/>
    <property type="match status" value="1"/>
</dbReference>
<dbReference type="Pfam" id="PF00672">
    <property type="entry name" value="HAMP"/>
    <property type="match status" value="1"/>
</dbReference>
<dbReference type="RefSeq" id="WP_250194015.1">
    <property type="nucleotide sequence ID" value="NZ_CP097635.1"/>
</dbReference>
<dbReference type="Pfam" id="PF00072">
    <property type="entry name" value="Response_reg"/>
    <property type="match status" value="1"/>
</dbReference>
<feature type="coiled-coil region" evidence="8">
    <location>
        <begin position="365"/>
        <end position="399"/>
    </location>
</feature>
<dbReference type="Pfam" id="PF00512">
    <property type="entry name" value="HisKA"/>
    <property type="match status" value="1"/>
</dbReference>
<dbReference type="CDD" id="cd06225">
    <property type="entry name" value="HAMP"/>
    <property type="match status" value="1"/>
</dbReference>
<dbReference type="Pfam" id="PF02518">
    <property type="entry name" value="HATPase_c"/>
    <property type="match status" value="1"/>
</dbReference>
<evidence type="ECO:0000256" key="4">
    <source>
        <dbReference type="ARBA" id="ARBA00022553"/>
    </source>
</evidence>
<reference evidence="13" key="1">
    <citation type="submission" date="2022-05" db="EMBL/GenBank/DDBJ databases">
        <title>An RpoN-dependent PEP-CTERM gene is involved in floc formation of an Aquincola tertiaricarbonis strain.</title>
        <authorList>
            <person name="Qiu D."/>
            <person name="Xia M."/>
        </authorList>
    </citation>
    <scope>NUCLEOTIDE SEQUENCE</scope>
    <source>
        <strain evidence="13">RN12</strain>
    </source>
</reference>